<dbReference type="SUPFAM" id="SSF52402">
    <property type="entry name" value="Adenine nucleotide alpha hydrolases-like"/>
    <property type="match status" value="1"/>
</dbReference>
<organism evidence="1 2">
    <name type="scientific">Embleya hyalina</name>
    <dbReference type="NCBI Taxonomy" id="516124"/>
    <lineage>
        <taxon>Bacteria</taxon>
        <taxon>Bacillati</taxon>
        <taxon>Actinomycetota</taxon>
        <taxon>Actinomycetes</taxon>
        <taxon>Kitasatosporales</taxon>
        <taxon>Streptomycetaceae</taxon>
        <taxon>Embleya</taxon>
    </lineage>
</organism>
<reference evidence="1 2" key="1">
    <citation type="submission" date="2018-12" db="EMBL/GenBank/DDBJ databases">
        <title>Draft genome sequence of Embleya hyalina NBRC 13850T.</title>
        <authorList>
            <person name="Komaki H."/>
            <person name="Hosoyama A."/>
            <person name="Kimura A."/>
            <person name="Ichikawa N."/>
            <person name="Tamura T."/>
        </authorList>
    </citation>
    <scope>NUCLEOTIDE SEQUENCE [LARGE SCALE GENOMIC DNA]</scope>
    <source>
        <strain evidence="1 2">NBRC 13850</strain>
    </source>
</reference>
<dbReference type="EMBL" id="BIFH01000024">
    <property type="protein sequence ID" value="GCD97413.1"/>
    <property type="molecule type" value="Genomic_DNA"/>
</dbReference>
<protein>
    <recommendedName>
        <fullName evidence="3">Indole-3-glycerol phosphate synthase</fullName>
    </recommendedName>
</protein>
<evidence type="ECO:0000313" key="2">
    <source>
        <dbReference type="Proteomes" id="UP000286931"/>
    </source>
</evidence>
<sequence length="158" mass="17173">MYTIVLLVEKVLNEADVAFVTGLHEGVETSFVVVLPGKADHRKLLQALDDAALVRLGEVADDIEERPGPDDGAEAARRTLEASVAALRASGATAVGETTPGRDPLDTLKQIVERHHADEVIVLTDPHFIEEVFHRDWASRARQNVGVPVLKLFAHDVS</sequence>
<accession>A0A401YS29</accession>
<dbReference type="Proteomes" id="UP000286931">
    <property type="component" value="Unassembled WGS sequence"/>
</dbReference>
<evidence type="ECO:0008006" key="3">
    <source>
        <dbReference type="Google" id="ProtNLM"/>
    </source>
</evidence>
<comment type="caution">
    <text evidence="1">The sequence shown here is derived from an EMBL/GenBank/DDBJ whole genome shotgun (WGS) entry which is preliminary data.</text>
</comment>
<gene>
    <name evidence="1" type="ORF">EHYA_05105</name>
</gene>
<evidence type="ECO:0000313" key="1">
    <source>
        <dbReference type="EMBL" id="GCD97413.1"/>
    </source>
</evidence>
<dbReference type="AlphaFoldDB" id="A0A401YS29"/>
<keyword evidence="2" id="KW-1185">Reference proteome</keyword>
<dbReference type="RefSeq" id="WP_126639399.1">
    <property type="nucleotide sequence ID" value="NZ_BIFH01000024.1"/>
</dbReference>
<proteinExistence type="predicted"/>
<dbReference type="InterPro" id="IPR014729">
    <property type="entry name" value="Rossmann-like_a/b/a_fold"/>
</dbReference>
<name>A0A401YS29_9ACTN</name>
<dbReference type="Gene3D" id="3.40.50.620">
    <property type="entry name" value="HUPs"/>
    <property type="match status" value="1"/>
</dbReference>
<dbReference type="OrthoDB" id="3825223at2"/>